<organism evidence="1 2">
    <name type="scientific">Caerostris darwini</name>
    <dbReference type="NCBI Taxonomy" id="1538125"/>
    <lineage>
        <taxon>Eukaryota</taxon>
        <taxon>Metazoa</taxon>
        <taxon>Ecdysozoa</taxon>
        <taxon>Arthropoda</taxon>
        <taxon>Chelicerata</taxon>
        <taxon>Arachnida</taxon>
        <taxon>Araneae</taxon>
        <taxon>Araneomorphae</taxon>
        <taxon>Entelegynae</taxon>
        <taxon>Araneoidea</taxon>
        <taxon>Araneidae</taxon>
        <taxon>Caerostris</taxon>
    </lineage>
</organism>
<accession>A0AAV4U466</accession>
<evidence type="ECO:0000313" key="1">
    <source>
        <dbReference type="EMBL" id="GIY52520.1"/>
    </source>
</evidence>
<dbReference type="AlphaFoldDB" id="A0AAV4U466"/>
<name>A0AAV4U466_9ARAC</name>
<comment type="caution">
    <text evidence="1">The sequence shown here is derived from an EMBL/GenBank/DDBJ whole genome shotgun (WGS) entry which is preliminary data.</text>
</comment>
<evidence type="ECO:0000313" key="2">
    <source>
        <dbReference type="Proteomes" id="UP001054837"/>
    </source>
</evidence>
<gene>
    <name evidence="1" type="ORF">CDAR_609181</name>
</gene>
<evidence type="ECO:0008006" key="3">
    <source>
        <dbReference type="Google" id="ProtNLM"/>
    </source>
</evidence>
<reference evidence="1 2" key="1">
    <citation type="submission" date="2021-06" db="EMBL/GenBank/DDBJ databases">
        <title>Caerostris darwini draft genome.</title>
        <authorList>
            <person name="Kono N."/>
            <person name="Arakawa K."/>
        </authorList>
    </citation>
    <scope>NUCLEOTIDE SEQUENCE [LARGE SCALE GENOMIC DNA]</scope>
</reference>
<proteinExistence type="predicted"/>
<sequence length="151" mass="17177">MGSSRYECPCSPISSLQDKDWDLVLGSKSQLQIRLRPGRTNQDFAFLLPKTPGDQGNNKVPGCMAENIKNGNTIERFCLMSPETSCTRISNMHLASILWGILFDWQHVDENSVKDSVIHLHNRKALYGTHGFYHTKFIKSFVTTFKKVLPF</sequence>
<dbReference type="EMBL" id="BPLQ01010672">
    <property type="protein sequence ID" value="GIY52520.1"/>
    <property type="molecule type" value="Genomic_DNA"/>
</dbReference>
<keyword evidence="2" id="KW-1185">Reference proteome</keyword>
<dbReference type="Proteomes" id="UP001054837">
    <property type="component" value="Unassembled WGS sequence"/>
</dbReference>
<protein>
    <recommendedName>
        <fullName evidence="3">LAGLIDADG homing endonuclease</fullName>
    </recommendedName>
</protein>